<dbReference type="AlphaFoldDB" id="A0A9E7IX31"/>
<dbReference type="PANTHER" id="PTHR42714:SF2">
    <property type="entry name" value="TRNA MODIFICATION GTPASE GTPBP3, MITOCHONDRIAL"/>
    <property type="match status" value="1"/>
</dbReference>
<dbReference type="CDD" id="cd00882">
    <property type="entry name" value="Ras_like_GTPase"/>
    <property type="match status" value="1"/>
</dbReference>
<keyword evidence="2" id="KW-1133">Transmembrane helix</keyword>
<reference evidence="4" key="1">
    <citation type="submission" date="2022-04" db="EMBL/GenBank/DDBJ databases">
        <title>Complete genome sequences of Ezakiella coagulans and Fenollaria massiliensis.</title>
        <authorList>
            <person name="France M.T."/>
            <person name="Clifford J."/>
            <person name="Narina S."/>
            <person name="Rutt L."/>
            <person name="Ravel J."/>
        </authorList>
    </citation>
    <scope>NUCLEOTIDE SEQUENCE</scope>
    <source>
        <strain evidence="4">C0061C2</strain>
    </source>
</reference>
<name>A0A9E7IX31_9FIRM</name>
<keyword evidence="2" id="KW-0472">Membrane</keyword>
<dbReference type="GO" id="GO:0002098">
    <property type="term" value="P:tRNA wobble uridine modification"/>
    <property type="evidence" value="ECO:0007669"/>
    <property type="project" value="TreeGrafter"/>
</dbReference>
<dbReference type="Pfam" id="PF01926">
    <property type="entry name" value="MMR_HSR1"/>
    <property type="match status" value="1"/>
</dbReference>
<feature type="transmembrane region" description="Helical" evidence="2">
    <location>
        <begin position="279"/>
        <end position="300"/>
    </location>
</feature>
<dbReference type="RefSeq" id="WP_249242851.1">
    <property type="nucleotide sequence ID" value="NZ_CP096649.1"/>
</dbReference>
<feature type="domain" description="G" evidence="3">
    <location>
        <begin position="29"/>
        <end position="150"/>
    </location>
</feature>
<dbReference type="SUPFAM" id="SSF52540">
    <property type="entry name" value="P-loop containing nucleoside triphosphate hydrolases"/>
    <property type="match status" value="1"/>
</dbReference>
<dbReference type="InterPro" id="IPR027417">
    <property type="entry name" value="P-loop_NTPase"/>
</dbReference>
<keyword evidence="2" id="KW-0812">Transmembrane</keyword>
<evidence type="ECO:0000313" key="4">
    <source>
        <dbReference type="EMBL" id="UQK59395.1"/>
    </source>
</evidence>
<protein>
    <submittedName>
        <fullName evidence="4">GTP-binding DUF697 domain-containing protein</fullName>
    </submittedName>
</protein>
<dbReference type="Proteomes" id="UP000831151">
    <property type="component" value="Chromosome"/>
</dbReference>
<evidence type="ECO:0000259" key="3">
    <source>
        <dbReference type="Pfam" id="PF01926"/>
    </source>
</evidence>
<evidence type="ECO:0000256" key="2">
    <source>
        <dbReference type="SAM" id="Phobius"/>
    </source>
</evidence>
<feature type="coiled-coil region" evidence="1">
    <location>
        <begin position="1"/>
        <end position="28"/>
    </location>
</feature>
<proteinExistence type="predicted"/>
<evidence type="ECO:0000313" key="5">
    <source>
        <dbReference type="Proteomes" id="UP000831151"/>
    </source>
</evidence>
<feature type="transmembrane region" description="Helical" evidence="2">
    <location>
        <begin position="255"/>
        <end position="272"/>
    </location>
</feature>
<dbReference type="EMBL" id="CP096649">
    <property type="protein sequence ID" value="UQK59395.1"/>
    <property type="molecule type" value="Genomic_DNA"/>
</dbReference>
<sequence length="375" mass="41767">MKNMNENINLADELYDKIEKELGKLKKVKILVLGKTGAGKSTLINALFREDILRTGVGYPMTKNIVKVEKDGVPLTLYDTRGLELDNDSRLEVYKEVAKFAREMQMKGDEEKLNLIYFCINAQGLRIEKEEEELIRTLSKENKVIIVLTKFFSEEAKDFYSFIKNMNMGEFAIAPVLAKNLKINHDNIILAHGLDDLVKMSMDALEEEYQISFNNAQHADLKLKAEKARSWAKKYIASSFGVGFVPIPFSDASVLVPMELTMLAHITAIFGVPVNKKRLASLVAGIGGTMGATYLGRFIVSNALKFFPGAGTVVAGLISGTTASAIMASLAFAYIEVLTVLLKKAKSGDDIDDKELEELLKKLYKNNLKNHKKLK</sequence>
<accession>A0A9E7IX31</accession>
<dbReference type="PANTHER" id="PTHR42714">
    <property type="entry name" value="TRNA MODIFICATION GTPASE GTPBP3"/>
    <property type="match status" value="1"/>
</dbReference>
<dbReference type="GO" id="GO:0005737">
    <property type="term" value="C:cytoplasm"/>
    <property type="evidence" value="ECO:0007669"/>
    <property type="project" value="TreeGrafter"/>
</dbReference>
<keyword evidence="5" id="KW-1185">Reference proteome</keyword>
<evidence type="ECO:0000256" key="1">
    <source>
        <dbReference type="SAM" id="Coils"/>
    </source>
</evidence>
<dbReference type="InterPro" id="IPR006073">
    <property type="entry name" value="GTP-bd"/>
</dbReference>
<feature type="transmembrane region" description="Helical" evidence="2">
    <location>
        <begin position="306"/>
        <end position="335"/>
    </location>
</feature>
<keyword evidence="1" id="KW-0175">Coiled coil</keyword>
<dbReference type="GO" id="GO:0030488">
    <property type="term" value="P:tRNA methylation"/>
    <property type="evidence" value="ECO:0007669"/>
    <property type="project" value="TreeGrafter"/>
</dbReference>
<dbReference type="KEGG" id="fms:M1R53_01710"/>
<dbReference type="GO" id="GO:0005525">
    <property type="term" value="F:GTP binding"/>
    <property type="evidence" value="ECO:0007669"/>
    <property type="project" value="InterPro"/>
</dbReference>
<dbReference type="Gene3D" id="3.40.50.300">
    <property type="entry name" value="P-loop containing nucleotide triphosphate hydrolases"/>
    <property type="match status" value="1"/>
</dbReference>
<organism evidence="4 5">
    <name type="scientific">Fenollaria massiliensis</name>
    <dbReference type="NCBI Taxonomy" id="938288"/>
    <lineage>
        <taxon>Bacteria</taxon>
        <taxon>Bacillati</taxon>
        <taxon>Bacillota</taxon>
        <taxon>Clostridia</taxon>
        <taxon>Eubacteriales</taxon>
        <taxon>Fenollaria</taxon>
    </lineage>
</organism>
<gene>
    <name evidence="4" type="ORF">M1R53_01710</name>
</gene>